<comment type="subcellular location">
    <subcellularLocation>
        <location evidence="1">Cell envelope</location>
    </subcellularLocation>
</comment>
<reference evidence="7 9" key="1">
    <citation type="submission" date="2019-09" db="EMBL/GenBank/DDBJ databases">
        <title>Draft genome sequence assemblies of isolates from the urinary tract.</title>
        <authorList>
            <person name="Mores C.R."/>
            <person name="Putonti C."/>
            <person name="Wolfe A.J."/>
        </authorList>
    </citation>
    <scope>NUCLEOTIDE SEQUENCE [LARGE SCALE GENOMIC DNA]</scope>
    <source>
        <strain evidence="7 9">UMB246</strain>
    </source>
</reference>
<dbReference type="OrthoDB" id="9810636at2"/>
<name>A0A5N1IBT4_LACJE</name>
<dbReference type="GO" id="GO:0030313">
    <property type="term" value="C:cell envelope"/>
    <property type="evidence" value="ECO:0007669"/>
    <property type="project" value="UniProtKB-SubCell"/>
</dbReference>
<evidence type="ECO:0000313" key="9">
    <source>
        <dbReference type="Proteomes" id="UP000327236"/>
    </source>
</evidence>
<evidence type="ECO:0000256" key="4">
    <source>
        <dbReference type="ARBA" id="ARBA00022729"/>
    </source>
</evidence>
<protein>
    <submittedName>
        <fullName evidence="7">Metal ABC transporter substrate-binding protein</fullName>
    </submittedName>
    <submittedName>
        <fullName evidence="8">Zinc ABC transporter substrate-binding protein</fullName>
    </submittedName>
</protein>
<gene>
    <name evidence="8" type="ORF">AAC431_03835</name>
    <name evidence="7" type="ORF">F6H94_03910</name>
</gene>
<sequence length="292" mass="32257">MKIKKIFTIMALALASLTLVTACSQRKSEKSNGIKIVTSTNVYADIAKDIVGKYGSSEAIISNGDIDPHDFEPTTKSATTINSANIVIANGMGYDNWMSKLAKSNGKTAVKVGEDIMKLKSSDNPHIWYNLDMPEDYVNYLVKKLSKLDAKHASYFKKNGENYLAQIAEIKAIAKTIDGKNSKPVYVSEPVFDYALKAANFKIGNKDFEEAIENETDPSAKIIEKMNKAISRNEIAFFVNNTQASSATVKALVKKCKAAGIPIIEVRETMPNGVSYLKWMTQNYEKLKDVSK</sequence>
<dbReference type="GO" id="GO:0030001">
    <property type="term" value="P:metal ion transport"/>
    <property type="evidence" value="ECO:0007669"/>
    <property type="project" value="InterPro"/>
</dbReference>
<feature type="chain" id="PRO_5038787285" evidence="6">
    <location>
        <begin position="23"/>
        <end position="292"/>
    </location>
</feature>
<dbReference type="RefSeq" id="WP_006584945.1">
    <property type="nucleotide sequence ID" value="NZ_CATOUV010000001.1"/>
</dbReference>
<dbReference type="InterPro" id="IPR006128">
    <property type="entry name" value="Lipoprotein_PsaA-like"/>
</dbReference>
<evidence type="ECO:0000256" key="1">
    <source>
        <dbReference type="ARBA" id="ARBA00004196"/>
    </source>
</evidence>
<dbReference type="InterPro" id="IPR006127">
    <property type="entry name" value="ZnuA-like"/>
</dbReference>
<keyword evidence="4 6" id="KW-0732">Signal</keyword>
<evidence type="ECO:0000256" key="2">
    <source>
        <dbReference type="ARBA" id="ARBA00022448"/>
    </source>
</evidence>
<dbReference type="Proteomes" id="UP001385848">
    <property type="component" value="Unassembled WGS sequence"/>
</dbReference>
<dbReference type="SUPFAM" id="SSF53807">
    <property type="entry name" value="Helical backbone' metal receptor"/>
    <property type="match status" value="1"/>
</dbReference>
<dbReference type="PANTHER" id="PTHR42953:SF1">
    <property type="entry name" value="METAL-BINDING PROTEIN HI_0362-RELATED"/>
    <property type="match status" value="1"/>
</dbReference>
<dbReference type="EMBL" id="JBBVUL010000005">
    <property type="protein sequence ID" value="MEL0565055.1"/>
    <property type="molecule type" value="Genomic_DNA"/>
</dbReference>
<dbReference type="Pfam" id="PF01297">
    <property type="entry name" value="ZnuA"/>
    <property type="match status" value="1"/>
</dbReference>
<dbReference type="PRINTS" id="PR00690">
    <property type="entry name" value="ADHESNFAMILY"/>
</dbReference>
<dbReference type="Proteomes" id="UP000327236">
    <property type="component" value="Unassembled WGS sequence"/>
</dbReference>
<organism evidence="7 9">
    <name type="scientific">Lactobacillus jensenii</name>
    <dbReference type="NCBI Taxonomy" id="109790"/>
    <lineage>
        <taxon>Bacteria</taxon>
        <taxon>Bacillati</taxon>
        <taxon>Bacillota</taxon>
        <taxon>Bacilli</taxon>
        <taxon>Lactobacillales</taxon>
        <taxon>Lactobacillaceae</taxon>
        <taxon>Lactobacillus</taxon>
    </lineage>
</organism>
<dbReference type="InterPro" id="IPR050492">
    <property type="entry name" value="Bact_metal-bind_prot9"/>
</dbReference>
<feature type="signal peptide" evidence="6">
    <location>
        <begin position="1"/>
        <end position="22"/>
    </location>
</feature>
<proteinExistence type="inferred from homology"/>
<dbReference type="GeneID" id="31742763"/>
<dbReference type="GO" id="GO:0007155">
    <property type="term" value="P:cell adhesion"/>
    <property type="evidence" value="ECO:0007669"/>
    <property type="project" value="InterPro"/>
</dbReference>
<keyword evidence="10" id="KW-1185">Reference proteome</keyword>
<evidence type="ECO:0000256" key="3">
    <source>
        <dbReference type="ARBA" id="ARBA00022723"/>
    </source>
</evidence>
<keyword evidence="2 5" id="KW-0813">Transport</keyword>
<evidence type="ECO:0000256" key="5">
    <source>
        <dbReference type="RuleBase" id="RU003512"/>
    </source>
</evidence>
<dbReference type="PROSITE" id="PS51257">
    <property type="entry name" value="PROKAR_LIPOPROTEIN"/>
    <property type="match status" value="1"/>
</dbReference>
<dbReference type="Gene3D" id="3.40.50.1980">
    <property type="entry name" value="Nitrogenase molybdenum iron protein domain"/>
    <property type="match status" value="2"/>
</dbReference>
<dbReference type="KEGG" id="lje:BUE77_03465"/>
<evidence type="ECO:0000313" key="8">
    <source>
        <dbReference type="EMBL" id="MEL0565055.1"/>
    </source>
</evidence>
<comment type="similarity">
    <text evidence="5">Belongs to the bacterial solute-binding protein 9 family.</text>
</comment>
<accession>A0A5N1IBT4</accession>
<dbReference type="GO" id="GO:0046872">
    <property type="term" value="F:metal ion binding"/>
    <property type="evidence" value="ECO:0007669"/>
    <property type="project" value="UniProtKB-KW"/>
</dbReference>
<dbReference type="EMBL" id="VYWW01000012">
    <property type="protein sequence ID" value="KAA9323062.1"/>
    <property type="molecule type" value="Genomic_DNA"/>
</dbReference>
<reference evidence="8 10" key="2">
    <citation type="submission" date="2024-04" db="EMBL/GenBank/DDBJ databases">
        <title>Three lactobacilli isolated from voided urine samples from females with type 2 diabetes.</title>
        <authorList>
            <person name="Kula A."/>
            <person name="Stegman N."/>
            <person name="Putonti C."/>
        </authorList>
    </citation>
    <scope>NUCLEOTIDE SEQUENCE [LARGE SCALE GENOMIC DNA]</scope>
    <source>
        <strain evidence="8 10">1855</strain>
    </source>
</reference>
<dbReference type="PANTHER" id="PTHR42953">
    <property type="entry name" value="HIGH-AFFINITY ZINC UPTAKE SYSTEM PROTEIN ZNUA-RELATED"/>
    <property type="match status" value="1"/>
</dbReference>
<dbReference type="AlphaFoldDB" id="A0A5N1IBT4"/>
<evidence type="ECO:0000313" key="7">
    <source>
        <dbReference type="EMBL" id="KAA9323062.1"/>
    </source>
</evidence>
<evidence type="ECO:0000313" key="10">
    <source>
        <dbReference type="Proteomes" id="UP001385848"/>
    </source>
</evidence>
<evidence type="ECO:0000256" key="6">
    <source>
        <dbReference type="SAM" id="SignalP"/>
    </source>
</evidence>
<comment type="caution">
    <text evidence="7">The sequence shown here is derived from an EMBL/GenBank/DDBJ whole genome shotgun (WGS) entry which is preliminary data.</text>
</comment>
<keyword evidence="3" id="KW-0479">Metal-binding</keyword>